<evidence type="ECO:0000313" key="2">
    <source>
        <dbReference type="EMBL" id="SDC24512.1"/>
    </source>
</evidence>
<dbReference type="STRING" id="604330.SAMN04489857_1438"/>
<gene>
    <name evidence="2" type="ORF">SAMN04487824_10652</name>
</gene>
<accession>A0A1G6K0F7</accession>
<protein>
    <submittedName>
        <fullName evidence="2">Selenium metabolism protein YedF</fullName>
    </submittedName>
</protein>
<proteinExistence type="predicted"/>
<reference evidence="3" key="1">
    <citation type="submission" date="2016-10" db="EMBL/GenBank/DDBJ databases">
        <authorList>
            <person name="Varghese N."/>
            <person name="Submissions S."/>
        </authorList>
    </citation>
    <scope>NUCLEOTIDE SEQUENCE [LARGE SCALE GENOMIC DNA]</scope>
    <source>
        <strain evidence="3">DSM 22619</strain>
    </source>
</reference>
<dbReference type="RefSeq" id="WP_090845874.1">
    <property type="nucleotide sequence ID" value="NZ_FMZL01000006.1"/>
</dbReference>
<dbReference type="InterPro" id="IPR001455">
    <property type="entry name" value="TusA-like"/>
</dbReference>
<dbReference type="SUPFAM" id="SSF64307">
    <property type="entry name" value="SirA-like"/>
    <property type="match status" value="1"/>
</dbReference>
<dbReference type="InterPro" id="IPR036868">
    <property type="entry name" value="TusA-like_sf"/>
</dbReference>
<dbReference type="SUPFAM" id="SSF75169">
    <property type="entry name" value="DsrEFH-like"/>
    <property type="match status" value="1"/>
</dbReference>
<dbReference type="EMBL" id="FMZL01000006">
    <property type="protein sequence ID" value="SDC24512.1"/>
    <property type="molecule type" value="Genomic_DNA"/>
</dbReference>
<sequence length="206" mass="21613">MSEEVVRIDARGKACPLPVVMTIKALEELGGAGTVVTTVDNETAVSNLKNMAAEKGASVEVSAHDDVYDLTFVVGEDGLKGSASGEGASCGVAPVRNVVVQITSDKMGEGDEQLGRQLMKAYVFALTQLEELPQTILLYNGGAKLTCEGSPCLEDLEGLQEAGVKIMTCGTCLNHYGIADTLKVGEVTNMYSIAETLNNASLVVRP</sequence>
<evidence type="ECO:0000313" key="3">
    <source>
        <dbReference type="Proteomes" id="UP000198528"/>
    </source>
</evidence>
<organism evidence="2 3">
    <name type="scientific">Parafannyhessea umbonata</name>
    <dbReference type="NCBI Taxonomy" id="604330"/>
    <lineage>
        <taxon>Bacteria</taxon>
        <taxon>Bacillati</taxon>
        <taxon>Actinomycetota</taxon>
        <taxon>Coriobacteriia</taxon>
        <taxon>Coriobacteriales</taxon>
        <taxon>Atopobiaceae</taxon>
        <taxon>Parafannyhessea</taxon>
    </lineage>
</organism>
<dbReference type="InterPro" id="IPR019870">
    <property type="entry name" value="Se_metab_YedF"/>
</dbReference>
<dbReference type="AlphaFoldDB" id="A0A1G6K0F7"/>
<dbReference type="Proteomes" id="UP000198528">
    <property type="component" value="Unassembled WGS sequence"/>
</dbReference>
<name>A0A1G6K0F7_9ACTN</name>
<feature type="domain" description="UPF0033" evidence="1">
    <location>
        <begin position="7"/>
        <end position="70"/>
    </location>
</feature>
<keyword evidence="3" id="KW-1185">Reference proteome</keyword>
<dbReference type="Pfam" id="PF01206">
    <property type="entry name" value="TusA"/>
    <property type="match status" value="1"/>
</dbReference>
<evidence type="ECO:0000259" key="1">
    <source>
        <dbReference type="Pfam" id="PF01206"/>
    </source>
</evidence>
<dbReference type="InterPro" id="IPR027396">
    <property type="entry name" value="DsrEFH-like"/>
</dbReference>
<dbReference type="NCBIfam" id="TIGR03527">
    <property type="entry name" value="selenium_YedF"/>
    <property type="match status" value="1"/>
</dbReference>
<dbReference type="Gene3D" id="3.30.110.40">
    <property type="entry name" value="TusA-like domain"/>
    <property type="match status" value="1"/>
</dbReference>